<evidence type="ECO:0000313" key="1">
    <source>
        <dbReference type="EMBL" id="KAK2071362.1"/>
    </source>
</evidence>
<accession>A0AAD9I6U9</accession>
<dbReference type="Proteomes" id="UP001217918">
    <property type="component" value="Unassembled WGS sequence"/>
</dbReference>
<name>A0AAD9I6U9_9PEZI</name>
<sequence>MVMSRGKIIAESQTPRGSYLLPLYRLPLARLFWKRFNFPILEFYFDWHRPDLCDQVFSIEGIRLQAYIDR</sequence>
<reference evidence="1" key="1">
    <citation type="journal article" date="2023" name="Mol. Plant Microbe Interact.">
        <title>Elucidating the Obligate Nature and Biological Capacity of an Invasive Fungal Corn Pathogen.</title>
        <authorList>
            <person name="MacCready J.S."/>
            <person name="Roggenkamp E.M."/>
            <person name="Gdanetz K."/>
            <person name="Chilvers M.I."/>
        </authorList>
    </citation>
    <scope>NUCLEOTIDE SEQUENCE</scope>
    <source>
        <strain evidence="1">PM02</strain>
    </source>
</reference>
<keyword evidence="2" id="KW-1185">Reference proteome</keyword>
<evidence type="ECO:0000313" key="2">
    <source>
        <dbReference type="Proteomes" id="UP001217918"/>
    </source>
</evidence>
<gene>
    <name evidence="1" type="ORF">P8C59_005791</name>
</gene>
<dbReference type="EMBL" id="JAQQPM010000005">
    <property type="protein sequence ID" value="KAK2071362.1"/>
    <property type="molecule type" value="Genomic_DNA"/>
</dbReference>
<protein>
    <submittedName>
        <fullName evidence="1">Uncharacterized protein</fullName>
    </submittedName>
</protein>
<organism evidence="1 2">
    <name type="scientific">Phyllachora maydis</name>
    <dbReference type="NCBI Taxonomy" id="1825666"/>
    <lineage>
        <taxon>Eukaryota</taxon>
        <taxon>Fungi</taxon>
        <taxon>Dikarya</taxon>
        <taxon>Ascomycota</taxon>
        <taxon>Pezizomycotina</taxon>
        <taxon>Sordariomycetes</taxon>
        <taxon>Sordariomycetidae</taxon>
        <taxon>Phyllachorales</taxon>
        <taxon>Phyllachoraceae</taxon>
        <taxon>Phyllachora</taxon>
    </lineage>
</organism>
<comment type="caution">
    <text evidence="1">The sequence shown here is derived from an EMBL/GenBank/DDBJ whole genome shotgun (WGS) entry which is preliminary data.</text>
</comment>
<proteinExistence type="predicted"/>
<dbReference type="AlphaFoldDB" id="A0AAD9I6U9"/>